<protein>
    <recommendedName>
        <fullName evidence="3">Type II secretion system protein N</fullName>
    </recommendedName>
    <alternativeName>
        <fullName evidence="10">General secretion pathway protein N</fullName>
    </alternativeName>
</protein>
<evidence type="ECO:0000313" key="12">
    <source>
        <dbReference type="Proteomes" id="UP000295565"/>
    </source>
</evidence>
<keyword evidence="12" id="KW-1185">Reference proteome</keyword>
<evidence type="ECO:0000256" key="9">
    <source>
        <dbReference type="ARBA" id="ARBA00023136"/>
    </source>
</evidence>
<evidence type="ECO:0000256" key="4">
    <source>
        <dbReference type="ARBA" id="ARBA00022448"/>
    </source>
</evidence>
<dbReference type="GO" id="GO:0005886">
    <property type="term" value="C:plasma membrane"/>
    <property type="evidence" value="ECO:0007669"/>
    <property type="project" value="UniProtKB-SubCell"/>
</dbReference>
<dbReference type="InterPro" id="IPR022792">
    <property type="entry name" value="T2SS_protein-GspN"/>
</dbReference>
<evidence type="ECO:0000256" key="7">
    <source>
        <dbReference type="ARBA" id="ARBA00022692"/>
    </source>
</evidence>
<keyword evidence="6" id="KW-0997">Cell inner membrane</keyword>
<evidence type="ECO:0000256" key="8">
    <source>
        <dbReference type="ARBA" id="ARBA00022927"/>
    </source>
</evidence>
<dbReference type="OrthoDB" id="6118198at2"/>
<name>A0A4R1KDV4_9GAMM</name>
<dbReference type="Pfam" id="PF01203">
    <property type="entry name" value="T2SSN"/>
    <property type="match status" value="1"/>
</dbReference>
<sequence>MPKKSLCLLIVVALLVYVATLFFNMPGAVVVRQLKLPGVQLLGVQGSLYQGQIAQVMWRGQSLGKLHWQLAPWALLKGRVNEQVSVDGRLSGSLDLYQSMFSKGVNNLHLTFSGQSLSELTSLPVKIQGQFKVTVSKWALSGRRCQRLNGQIHWLQPQLSTLLGRLNLSPIQLEMSCSKGHYVAKVNHQGAMLVLQGNAQLSGARWQVDLQARPTEHFPKRLRVLLDPLGAPSPDGFYSFRTTGVF</sequence>
<keyword evidence="9" id="KW-0472">Membrane</keyword>
<evidence type="ECO:0000256" key="6">
    <source>
        <dbReference type="ARBA" id="ARBA00022519"/>
    </source>
</evidence>
<dbReference type="GO" id="GO:0015627">
    <property type="term" value="C:type II protein secretion system complex"/>
    <property type="evidence" value="ECO:0007669"/>
    <property type="project" value="InterPro"/>
</dbReference>
<keyword evidence="4" id="KW-0813">Transport</keyword>
<keyword evidence="8" id="KW-0653">Protein transport</keyword>
<keyword evidence="5" id="KW-1003">Cell membrane</keyword>
<dbReference type="RefSeq" id="WP_131911282.1">
    <property type="nucleotide sequence ID" value="NZ_OU594967.1"/>
</dbReference>
<evidence type="ECO:0000256" key="5">
    <source>
        <dbReference type="ARBA" id="ARBA00022475"/>
    </source>
</evidence>
<evidence type="ECO:0000256" key="3">
    <source>
        <dbReference type="ARBA" id="ARBA00021563"/>
    </source>
</evidence>
<organism evidence="11 12">
    <name type="scientific">Celerinatantimonas diazotrophica</name>
    <dbReference type="NCBI Taxonomy" id="412034"/>
    <lineage>
        <taxon>Bacteria</taxon>
        <taxon>Pseudomonadati</taxon>
        <taxon>Pseudomonadota</taxon>
        <taxon>Gammaproteobacteria</taxon>
        <taxon>Celerinatantimonadaceae</taxon>
        <taxon>Celerinatantimonas</taxon>
    </lineage>
</organism>
<dbReference type="Proteomes" id="UP000295565">
    <property type="component" value="Unassembled WGS sequence"/>
</dbReference>
<gene>
    <name evidence="11" type="ORF">EV690_0411</name>
</gene>
<evidence type="ECO:0000256" key="2">
    <source>
        <dbReference type="ARBA" id="ARBA00007208"/>
    </source>
</evidence>
<comment type="subcellular location">
    <subcellularLocation>
        <location evidence="1">Cell inner membrane</location>
    </subcellularLocation>
</comment>
<comment type="caution">
    <text evidence="11">The sequence shown here is derived from an EMBL/GenBank/DDBJ whole genome shotgun (WGS) entry which is preliminary data.</text>
</comment>
<comment type="similarity">
    <text evidence="2">Belongs to the GSP N family.</text>
</comment>
<accession>A0A4R1KDV4</accession>
<evidence type="ECO:0000256" key="10">
    <source>
        <dbReference type="ARBA" id="ARBA00030772"/>
    </source>
</evidence>
<keyword evidence="7" id="KW-0812">Transmembrane</keyword>
<evidence type="ECO:0000256" key="1">
    <source>
        <dbReference type="ARBA" id="ARBA00004533"/>
    </source>
</evidence>
<reference evidence="11 12" key="1">
    <citation type="submission" date="2019-03" db="EMBL/GenBank/DDBJ databases">
        <title>Genomic Encyclopedia of Type Strains, Phase IV (KMG-IV): sequencing the most valuable type-strain genomes for metagenomic binning, comparative biology and taxonomic classification.</title>
        <authorList>
            <person name="Goeker M."/>
        </authorList>
    </citation>
    <scope>NUCLEOTIDE SEQUENCE [LARGE SCALE GENOMIC DNA]</scope>
    <source>
        <strain evidence="11 12">DSM 18577</strain>
    </source>
</reference>
<dbReference type="AlphaFoldDB" id="A0A4R1KDV4"/>
<proteinExistence type="inferred from homology"/>
<evidence type="ECO:0000313" key="11">
    <source>
        <dbReference type="EMBL" id="TCK62744.1"/>
    </source>
</evidence>
<dbReference type="EMBL" id="SMGD01000004">
    <property type="protein sequence ID" value="TCK62744.1"/>
    <property type="molecule type" value="Genomic_DNA"/>
</dbReference>
<dbReference type="GO" id="GO:0015628">
    <property type="term" value="P:protein secretion by the type II secretion system"/>
    <property type="evidence" value="ECO:0007669"/>
    <property type="project" value="InterPro"/>
</dbReference>